<dbReference type="AlphaFoldDB" id="A0A7C8Q3F1"/>
<evidence type="ECO:0000313" key="2">
    <source>
        <dbReference type="Proteomes" id="UP000479691"/>
    </source>
</evidence>
<proteinExistence type="predicted"/>
<organism evidence="1 2">
    <name type="scientific">Orbilia oligospora</name>
    <name type="common">Nematode-trapping fungus</name>
    <name type="synonym">Arthrobotrys oligospora</name>
    <dbReference type="NCBI Taxonomy" id="2813651"/>
    <lineage>
        <taxon>Eukaryota</taxon>
        <taxon>Fungi</taxon>
        <taxon>Dikarya</taxon>
        <taxon>Ascomycota</taxon>
        <taxon>Pezizomycotina</taxon>
        <taxon>Orbiliomycetes</taxon>
        <taxon>Orbiliales</taxon>
        <taxon>Orbiliaceae</taxon>
        <taxon>Orbilia</taxon>
    </lineage>
</organism>
<reference evidence="1 2" key="1">
    <citation type="submission" date="2019-06" db="EMBL/GenBank/DDBJ databases">
        <authorList>
            <person name="Palmer J.M."/>
        </authorList>
    </citation>
    <scope>NUCLEOTIDE SEQUENCE [LARGE SCALE GENOMIC DNA]</scope>
    <source>
        <strain evidence="1 2">TWF788</strain>
    </source>
</reference>
<evidence type="ECO:0000313" key="1">
    <source>
        <dbReference type="EMBL" id="KAF3190736.1"/>
    </source>
</evidence>
<accession>A0A7C8Q3F1</accession>
<dbReference type="Proteomes" id="UP000479691">
    <property type="component" value="Unassembled WGS sequence"/>
</dbReference>
<name>A0A7C8Q3F1_ORBOL</name>
<gene>
    <name evidence="1" type="ORF">TWF788_008258</name>
</gene>
<dbReference type="EMBL" id="JAABOE010000005">
    <property type="protein sequence ID" value="KAF3190736.1"/>
    <property type="molecule type" value="Genomic_DNA"/>
</dbReference>
<sequence length="374" mass="43020">MLFKIFRYYERPRLTENPSEIMAVLKSRHKDPVSRVCRQWHSIWKVSFRLPKSILILPSCELGNYGADRAEGGVCKGSTCEFLTLVVQRHNPQYKRVTTVVIEECPHAKMLNLSEAFERYLYRIGILAVQLRRISTLTNIHIAPENRPLAFENLTHYQVTSCVYGQGMKYGKIPPVKNITISANPAVGFALMGRNRVLWGQIRRFDINEYDHDVAWSILKPVFQDMKCLAEFSLCLANPNLEQYKVILNGLSKSCERIEFWDMLFKDRSQLQKTQCISGLKRSDNIFQGFKQLRTLCAPGSLLAAATEFCSLPTSLESVTASRSNLGLQKLLQTRFEMRTETFSINFVDRRRVRCACEGELCAWKGWTGKCRPR</sequence>
<protein>
    <submittedName>
        <fullName evidence="1">Uncharacterized protein</fullName>
    </submittedName>
</protein>
<comment type="caution">
    <text evidence="1">The sequence shown here is derived from an EMBL/GenBank/DDBJ whole genome shotgun (WGS) entry which is preliminary data.</text>
</comment>